<name>M2ATR8_9BACT</name>
<reference evidence="2" key="2">
    <citation type="journal article" date="2013" name="Mar. Genomics">
        <title>Expression of sulfatases in Rhodopirellula baltica and the diversity of sulfatases in the genus Rhodopirellula.</title>
        <authorList>
            <person name="Wegner C.E."/>
            <person name="Richter-Heitmann T."/>
            <person name="Klindworth A."/>
            <person name="Klockow C."/>
            <person name="Richter M."/>
            <person name="Achstetter T."/>
            <person name="Glockner F.O."/>
            <person name="Harder J."/>
        </authorList>
    </citation>
    <scope>NUCLEOTIDE SEQUENCE [LARGE SCALE GENOMIC DNA]</scope>
    <source>
        <strain evidence="2">6C</strain>
    </source>
</reference>
<keyword evidence="3" id="KW-1185">Reference proteome</keyword>
<dbReference type="InterPro" id="IPR018958">
    <property type="entry name" value="Knr4/Smi1-like_dom"/>
</dbReference>
<organism evidence="2 3">
    <name type="scientific">Rhodopirellula europaea 6C</name>
    <dbReference type="NCBI Taxonomy" id="1263867"/>
    <lineage>
        <taxon>Bacteria</taxon>
        <taxon>Pseudomonadati</taxon>
        <taxon>Planctomycetota</taxon>
        <taxon>Planctomycetia</taxon>
        <taxon>Pirellulales</taxon>
        <taxon>Pirellulaceae</taxon>
        <taxon>Rhodopirellula</taxon>
    </lineage>
</organism>
<dbReference type="Pfam" id="PF09346">
    <property type="entry name" value="SMI1_KNR4"/>
    <property type="match status" value="1"/>
</dbReference>
<dbReference type="EMBL" id="ANMO01000134">
    <property type="protein sequence ID" value="EMB16092.1"/>
    <property type="molecule type" value="Genomic_DNA"/>
</dbReference>
<dbReference type="PATRIC" id="fig|1263867.3.peg.3395"/>
<evidence type="ECO:0000313" key="3">
    <source>
        <dbReference type="Proteomes" id="UP000011529"/>
    </source>
</evidence>
<dbReference type="Proteomes" id="UP000011529">
    <property type="component" value="Unassembled WGS sequence"/>
</dbReference>
<dbReference type="SUPFAM" id="SSF160631">
    <property type="entry name" value="SMI1/KNR4-like"/>
    <property type="match status" value="1"/>
</dbReference>
<sequence length="161" mass="18264">MTNWLDLITRHHAAAQADSGYEPIFGDAASLERIDDAQATIGVPIPTELRDLYRSVDGYGLQMDPESMLSPWFIVPTSELADFVATHRSTIADTHNRLSKRFLPFIDWANGDAMGYIYDRDGDLVDGLHIFSHELYRYEEDQDPGDFFRSFDGSLAEFLEP</sequence>
<dbReference type="InterPro" id="IPR037883">
    <property type="entry name" value="Knr4/Smi1-like_sf"/>
</dbReference>
<comment type="caution">
    <text evidence="2">The sequence shown here is derived from an EMBL/GenBank/DDBJ whole genome shotgun (WGS) entry which is preliminary data.</text>
</comment>
<dbReference type="AlphaFoldDB" id="M2ATR8"/>
<accession>M2ATR8</accession>
<gene>
    <name evidence="2" type="ORF">RE6C_03177</name>
</gene>
<evidence type="ECO:0000313" key="2">
    <source>
        <dbReference type="EMBL" id="EMB16092.1"/>
    </source>
</evidence>
<protein>
    <submittedName>
        <fullName evidence="2">Protein containing Cell wall assembly and cell proliferation coordinating protein</fullName>
    </submittedName>
</protein>
<dbReference type="SMART" id="SM00860">
    <property type="entry name" value="SMI1_KNR4"/>
    <property type="match status" value="1"/>
</dbReference>
<proteinExistence type="predicted"/>
<evidence type="ECO:0000259" key="1">
    <source>
        <dbReference type="SMART" id="SM00860"/>
    </source>
</evidence>
<feature type="domain" description="Knr4/Smi1-like" evidence="1">
    <location>
        <begin position="28"/>
        <end position="161"/>
    </location>
</feature>
<reference evidence="2" key="1">
    <citation type="submission" date="2012-11" db="EMBL/GenBank/DDBJ databases">
        <title>Permanent draft genomes of Rhodopirellula europaea strain SH398 and 6C.</title>
        <authorList>
            <person name="Richter M."/>
            <person name="Richter-Heitmann T."/>
            <person name="Frank C."/>
            <person name="Harder J."/>
            <person name="Glockner F.O."/>
        </authorList>
    </citation>
    <scope>NUCLEOTIDE SEQUENCE</scope>
    <source>
        <strain evidence="2">6C</strain>
    </source>
</reference>